<sequence>MTARFDERGSGTMLAAGMILALVALAVGAAVLVGWLVSDSRAHGAADLTALAAARAFAAGGDGCEVAALTAEANEAELTGCHVLGQRRSFVVEVTVRVPLGAGLGQVGLAAERTSSAGTG</sequence>
<dbReference type="NCBIfam" id="TIGR03816">
    <property type="entry name" value="tadE_like_DECH"/>
    <property type="match status" value="1"/>
</dbReference>
<evidence type="ECO:0000313" key="3">
    <source>
        <dbReference type="Proteomes" id="UP000280935"/>
    </source>
</evidence>
<keyword evidence="1" id="KW-0812">Transmembrane</keyword>
<accession>A0A3P1WTE7</accession>
<reference evidence="2 3" key="1">
    <citation type="submission" date="2018-11" db="EMBL/GenBank/DDBJ databases">
        <title>Genomes From Bacteria Associated with the Canine Oral Cavity: a Test Case for Automated Genome-Based Taxonomic Assignment.</title>
        <authorList>
            <person name="Coil D.A."/>
            <person name="Jospin G."/>
            <person name="Darling A.E."/>
            <person name="Wallis C."/>
            <person name="Davis I.J."/>
            <person name="Harris S."/>
            <person name="Eisen J.A."/>
            <person name="Holcombe L.J."/>
            <person name="O'Flynn C."/>
        </authorList>
    </citation>
    <scope>NUCLEOTIDE SEQUENCE [LARGE SCALE GENOMIC DNA]</scope>
    <source>
        <strain evidence="2 3">OH2822_COT-296</strain>
    </source>
</reference>
<dbReference type="InterPro" id="IPR021202">
    <property type="entry name" value="Rv3654c-like"/>
</dbReference>
<keyword evidence="1" id="KW-0472">Membrane</keyword>
<evidence type="ECO:0000313" key="2">
    <source>
        <dbReference type="EMBL" id="RRD49178.1"/>
    </source>
</evidence>
<comment type="caution">
    <text evidence="2">The sequence shown here is derived from an EMBL/GenBank/DDBJ whole genome shotgun (WGS) entry which is preliminary data.</text>
</comment>
<organism evidence="2 3">
    <name type="scientific">Arachnia propionica</name>
    <dbReference type="NCBI Taxonomy" id="1750"/>
    <lineage>
        <taxon>Bacteria</taxon>
        <taxon>Bacillati</taxon>
        <taxon>Actinomycetota</taxon>
        <taxon>Actinomycetes</taxon>
        <taxon>Propionibacteriales</taxon>
        <taxon>Propionibacteriaceae</taxon>
        <taxon>Arachnia</taxon>
    </lineage>
</organism>
<name>A0A3P1WTE7_9ACTN</name>
<dbReference type="AlphaFoldDB" id="A0A3P1WTE7"/>
<protein>
    <submittedName>
        <fullName evidence="2">Uncharacterized protein</fullName>
    </submittedName>
</protein>
<gene>
    <name evidence="2" type="ORF">EII35_09345</name>
</gene>
<proteinExistence type="predicted"/>
<feature type="transmembrane region" description="Helical" evidence="1">
    <location>
        <begin position="12"/>
        <end position="37"/>
    </location>
</feature>
<dbReference type="RefSeq" id="WP_125228205.1">
    <property type="nucleotide sequence ID" value="NZ_RQYT01000021.1"/>
</dbReference>
<keyword evidence="1" id="KW-1133">Transmembrane helix</keyword>
<evidence type="ECO:0000256" key="1">
    <source>
        <dbReference type="SAM" id="Phobius"/>
    </source>
</evidence>
<dbReference type="Proteomes" id="UP000280935">
    <property type="component" value="Unassembled WGS sequence"/>
</dbReference>
<dbReference type="EMBL" id="RQYT01000021">
    <property type="protein sequence ID" value="RRD49178.1"/>
    <property type="molecule type" value="Genomic_DNA"/>
</dbReference>